<dbReference type="PROSITE" id="PS00012">
    <property type="entry name" value="PHOSPHOPANTETHEINE"/>
    <property type="match status" value="1"/>
</dbReference>
<reference evidence="5 6" key="1">
    <citation type="journal article" date="2019" name="J. Ind. Microbiol. Biotechnol.">
        <title>The complete genomic sequence of Streptomyces spectabilis NRRL-2792 and identification of secondary metabolite biosynthetic gene clusters.</title>
        <authorList>
            <person name="Sinha A."/>
            <person name="Phillips-Salemka S."/>
            <person name="Niraula T.A."/>
            <person name="Short K.A."/>
            <person name="Niraula N.P."/>
        </authorList>
    </citation>
    <scope>NUCLEOTIDE SEQUENCE [LARGE SCALE GENOMIC DNA]</scope>
    <source>
        <strain evidence="5 6">NRRL 2792</strain>
    </source>
</reference>
<dbReference type="GO" id="GO:0043041">
    <property type="term" value="P:amino acid activation for nonribosomal peptide biosynthetic process"/>
    <property type="evidence" value="ECO:0007669"/>
    <property type="project" value="TreeGrafter"/>
</dbReference>
<dbReference type="GO" id="GO:0044550">
    <property type="term" value="P:secondary metabolite biosynthetic process"/>
    <property type="evidence" value="ECO:0007669"/>
    <property type="project" value="TreeGrafter"/>
</dbReference>
<evidence type="ECO:0000256" key="2">
    <source>
        <dbReference type="ARBA" id="ARBA00022450"/>
    </source>
</evidence>
<dbReference type="InterPro" id="IPR020806">
    <property type="entry name" value="PKS_PP-bd"/>
</dbReference>
<dbReference type="GO" id="GO:0005737">
    <property type="term" value="C:cytoplasm"/>
    <property type="evidence" value="ECO:0007669"/>
    <property type="project" value="TreeGrafter"/>
</dbReference>
<dbReference type="SUPFAM" id="SSF56801">
    <property type="entry name" value="Acetyl-CoA synthetase-like"/>
    <property type="match status" value="1"/>
</dbReference>
<dbReference type="SUPFAM" id="SSF47336">
    <property type="entry name" value="ACP-like"/>
    <property type="match status" value="1"/>
</dbReference>
<dbReference type="InterPro" id="IPR045851">
    <property type="entry name" value="AMP-bd_C_sf"/>
</dbReference>
<evidence type="ECO:0000313" key="6">
    <source>
        <dbReference type="Proteomes" id="UP000316806"/>
    </source>
</evidence>
<dbReference type="PROSITE" id="PS00455">
    <property type="entry name" value="AMP_BINDING"/>
    <property type="match status" value="1"/>
</dbReference>
<dbReference type="Gene3D" id="3.40.50.1820">
    <property type="entry name" value="alpha/beta hydrolase"/>
    <property type="match status" value="1"/>
</dbReference>
<protein>
    <submittedName>
        <fullName evidence="5">Amino acid adenylation domain-containing protein</fullName>
    </submittedName>
</protein>
<organism evidence="5 6">
    <name type="scientific">Streptomyces spectabilis</name>
    <dbReference type="NCBI Taxonomy" id="68270"/>
    <lineage>
        <taxon>Bacteria</taxon>
        <taxon>Bacillati</taxon>
        <taxon>Actinomycetota</taxon>
        <taxon>Actinomycetes</taxon>
        <taxon>Kitasatosporales</taxon>
        <taxon>Streptomycetaceae</taxon>
        <taxon>Streptomyces</taxon>
    </lineage>
</organism>
<feature type="domain" description="Carrier" evidence="4">
    <location>
        <begin position="524"/>
        <end position="599"/>
    </location>
</feature>
<gene>
    <name evidence="5" type="ORF">FH965_36780</name>
</gene>
<comment type="cofactor">
    <cofactor evidence="1">
        <name>pantetheine 4'-phosphate</name>
        <dbReference type="ChEBI" id="CHEBI:47942"/>
    </cofactor>
</comment>
<dbReference type="SMART" id="SM00823">
    <property type="entry name" value="PKS_PP"/>
    <property type="match status" value="1"/>
</dbReference>
<dbReference type="RefSeq" id="WP_144322642.1">
    <property type="nucleotide sequence ID" value="NZ_CP040916.1"/>
</dbReference>
<dbReference type="AlphaFoldDB" id="A0A516RIE9"/>
<dbReference type="InterPro" id="IPR006162">
    <property type="entry name" value="Ppantetheine_attach_site"/>
</dbReference>
<dbReference type="Pfam" id="PF13193">
    <property type="entry name" value="AMP-binding_C"/>
    <property type="match status" value="1"/>
</dbReference>
<dbReference type="Pfam" id="PF00501">
    <property type="entry name" value="AMP-binding"/>
    <property type="match status" value="1"/>
</dbReference>
<dbReference type="Gene3D" id="3.40.50.980">
    <property type="match status" value="2"/>
</dbReference>
<name>A0A516RIE9_STRST</name>
<dbReference type="FunFam" id="1.10.1200.10:FF:000005">
    <property type="entry name" value="Nonribosomal peptide synthetase 1"/>
    <property type="match status" value="1"/>
</dbReference>
<dbReference type="EMBL" id="CP040916">
    <property type="protein sequence ID" value="QDQ15438.1"/>
    <property type="molecule type" value="Genomic_DNA"/>
</dbReference>
<dbReference type="GO" id="GO:0031177">
    <property type="term" value="F:phosphopantetheine binding"/>
    <property type="evidence" value="ECO:0007669"/>
    <property type="project" value="InterPro"/>
</dbReference>
<dbReference type="InterPro" id="IPR000873">
    <property type="entry name" value="AMP-dep_synth/lig_dom"/>
</dbReference>
<dbReference type="GO" id="GO:0017000">
    <property type="term" value="P:antibiotic biosynthetic process"/>
    <property type="evidence" value="ECO:0007669"/>
    <property type="project" value="UniProtKB-ARBA"/>
</dbReference>
<dbReference type="Gene3D" id="3.30.300.30">
    <property type="match status" value="1"/>
</dbReference>
<dbReference type="InterPro" id="IPR029058">
    <property type="entry name" value="AB_hydrolase_fold"/>
</dbReference>
<evidence type="ECO:0000259" key="4">
    <source>
        <dbReference type="PROSITE" id="PS50075"/>
    </source>
</evidence>
<dbReference type="PANTHER" id="PTHR45527">
    <property type="entry name" value="NONRIBOSOMAL PEPTIDE SYNTHETASE"/>
    <property type="match status" value="1"/>
</dbReference>
<dbReference type="InterPro" id="IPR010071">
    <property type="entry name" value="AA_adenyl_dom"/>
</dbReference>
<proteinExistence type="predicted"/>
<keyword evidence="3" id="KW-0597">Phosphoprotein</keyword>
<keyword evidence="2" id="KW-0596">Phosphopantetheine</keyword>
<dbReference type="NCBIfam" id="TIGR01733">
    <property type="entry name" value="AA-adenyl-dom"/>
    <property type="match status" value="1"/>
</dbReference>
<dbReference type="Proteomes" id="UP000316806">
    <property type="component" value="Chromosome"/>
</dbReference>
<dbReference type="InterPro" id="IPR036736">
    <property type="entry name" value="ACP-like_sf"/>
</dbReference>
<dbReference type="PANTHER" id="PTHR45527:SF1">
    <property type="entry name" value="FATTY ACID SYNTHASE"/>
    <property type="match status" value="1"/>
</dbReference>
<dbReference type="Pfam" id="PF00550">
    <property type="entry name" value="PP-binding"/>
    <property type="match status" value="1"/>
</dbReference>
<dbReference type="Gene3D" id="2.30.38.10">
    <property type="entry name" value="Luciferase, Domain 3"/>
    <property type="match status" value="1"/>
</dbReference>
<evidence type="ECO:0000256" key="1">
    <source>
        <dbReference type="ARBA" id="ARBA00001957"/>
    </source>
</evidence>
<sequence length="603" mass="63369">MNQHQGSVIRDDSRATVHGQFTAQARATPQAPALSCDGTVLTYAQVDAAADAVAAELRDLGAGPGRPVGVRIERSPHLVIALLAVLKTGGFYVALNPGEPAVRSASLLRDCGAGLLVTHPEVPAELLAEAKPVYLDSLDPADALAGTAPAAVPPGGDQDAAYLAYTSGTTGEPKGVLVPHGAVLRLVQDSDVLPVGPGDVVLHLAPAAFDASTLELWAPLLNGARLAVFPAGEVTPERLAEVVEAEGVTAMWLTAGLFHLVAERPDPRFAGVRRLLAGGDVLSPRHVDAMLAAFPGLTLVNGYGPTENTTFTCCHAMAEPVSAQQVPIGRPIPGTQAHLLDERLHSVADGTVGELYAGGRGVAHGYWGLPVATAERFVPDPFSGTPGARLYRTGDLALRRPDGVLEFHGRVDDQVKIRGFRVEPGEVEAALRELPGVADSAVVARTGPTGERALVAYVTGKQEQPLQLPGVRRALAEKLPAHLVPGSFVQLDSLPLGSTGKVDRRALAARGERARPETDVPLRLPENELEQWLAQLWCDLLGIDQVGVDDDFFEVGGHSLVAAAITGEIGQVQGVFVTARSFYENPTVAELAELIAELRESVR</sequence>
<dbReference type="CDD" id="cd12117">
    <property type="entry name" value="A_NRPS_Srf_like"/>
    <property type="match status" value="1"/>
</dbReference>
<evidence type="ECO:0000256" key="3">
    <source>
        <dbReference type="ARBA" id="ARBA00022553"/>
    </source>
</evidence>
<dbReference type="InterPro" id="IPR025110">
    <property type="entry name" value="AMP-bd_C"/>
</dbReference>
<dbReference type="InterPro" id="IPR020845">
    <property type="entry name" value="AMP-binding_CS"/>
</dbReference>
<dbReference type="InterPro" id="IPR009081">
    <property type="entry name" value="PP-bd_ACP"/>
</dbReference>
<dbReference type="PROSITE" id="PS50075">
    <property type="entry name" value="CARRIER"/>
    <property type="match status" value="1"/>
</dbReference>
<accession>A0A516RIE9</accession>
<evidence type="ECO:0000313" key="5">
    <source>
        <dbReference type="EMBL" id="QDQ15438.1"/>
    </source>
</evidence>